<dbReference type="AlphaFoldDB" id="T1JYY2"/>
<reference evidence="2" key="1">
    <citation type="submission" date="2011-08" db="EMBL/GenBank/DDBJ databases">
        <authorList>
            <person name="Rombauts S."/>
        </authorList>
    </citation>
    <scope>NUCLEOTIDE SEQUENCE</scope>
    <source>
        <strain evidence="2">London</strain>
    </source>
</reference>
<evidence type="ECO:0000313" key="2">
    <source>
        <dbReference type="Proteomes" id="UP000015104"/>
    </source>
</evidence>
<dbReference type="EnsemblMetazoa" id="tetur03g01980.1">
    <property type="protein sequence ID" value="tetur03g01980.1"/>
    <property type="gene ID" value="tetur03g01980"/>
</dbReference>
<sequence length="33" mass="4000">MFIKEGKHLYHLKVCESELTMLKITRERDVSTY</sequence>
<dbReference type="HOGENOM" id="CLU_3385333_0_0_1"/>
<proteinExistence type="predicted"/>
<name>T1JYY2_TETUR</name>
<evidence type="ECO:0000313" key="1">
    <source>
        <dbReference type="EnsemblMetazoa" id="tetur03g01980.1"/>
    </source>
</evidence>
<dbReference type="Proteomes" id="UP000015104">
    <property type="component" value="Unassembled WGS sequence"/>
</dbReference>
<protein>
    <submittedName>
        <fullName evidence="1">Uncharacterized protein</fullName>
    </submittedName>
</protein>
<keyword evidence="2" id="KW-1185">Reference proteome</keyword>
<organism evidence="1 2">
    <name type="scientific">Tetranychus urticae</name>
    <name type="common">Two-spotted spider mite</name>
    <dbReference type="NCBI Taxonomy" id="32264"/>
    <lineage>
        <taxon>Eukaryota</taxon>
        <taxon>Metazoa</taxon>
        <taxon>Ecdysozoa</taxon>
        <taxon>Arthropoda</taxon>
        <taxon>Chelicerata</taxon>
        <taxon>Arachnida</taxon>
        <taxon>Acari</taxon>
        <taxon>Acariformes</taxon>
        <taxon>Trombidiformes</taxon>
        <taxon>Prostigmata</taxon>
        <taxon>Eleutherengona</taxon>
        <taxon>Raphignathae</taxon>
        <taxon>Tetranychoidea</taxon>
        <taxon>Tetranychidae</taxon>
        <taxon>Tetranychus</taxon>
    </lineage>
</organism>
<dbReference type="EMBL" id="CAEY01001109">
    <property type="status" value="NOT_ANNOTATED_CDS"/>
    <property type="molecule type" value="Genomic_DNA"/>
</dbReference>
<accession>T1JYY2</accession>
<reference evidence="1" key="2">
    <citation type="submission" date="2015-06" db="UniProtKB">
        <authorList>
            <consortium name="EnsemblMetazoa"/>
        </authorList>
    </citation>
    <scope>IDENTIFICATION</scope>
</reference>